<keyword evidence="5" id="KW-1185">Reference proteome</keyword>
<protein>
    <recommendedName>
        <fullName evidence="3">Thioredoxin domain-containing protein</fullName>
    </recommendedName>
</protein>
<comment type="caution">
    <text evidence="4">The sequence shown here is derived from an EMBL/GenBank/DDBJ whole genome shotgun (WGS) entry which is preliminary data.</text>
</comment>
<gene>
    <name evidence="4" type="ORF">CBYS24578_00012584</name>
</gene>
<dbReference type="OrthoDB" id="5134124at2759"/>
<evidence type="ECO:0000256" key="2">
    <source>
        <dbReference type="ARBA" id="ARBA00023157"/>
    </source>
</evidence>
<evidence type="ECO:0000259" key="3">
    <source>
        <dbReference type="Pfam" id="PF00085"/>
    </source>
</evidence>
<evidence type="ECO:0000256" key="1">
    <source>
        <dbReference type="ARBA" id="ARBA00008987"/>
    </source>
</evidence>
<reference evidence="5" key="1">
    <citation type="submission" date="2019-06" db="EMBL/GenBank/DDBJ databases">
        <authorList>
            <person name="Broberg M."/>
        </authorList>
    </citation>
    <scope>NUCLEOTIDE SEQUENCE [LARGE SCALE GENOMIC DNA]</scope>
</reference>
<dbReference type="EMBL" id="CABFNO020001404">
    <property type="protein sequence ID" value="CAG9986257.1"/>
    <property type="molecule type" value="Genomic_DNA"/>
</dbReference>
<organism evidence="4 5">
    <name type="scientific">Clonostachys byssicola</name>
    <dbReference type="NCBI Taxonomy" id="160290"/>
    <lineage>
        <taxon>Eukaryota</taxon>
        <taxon>Fungi</taxon>
        <taxon>Dikarya</taxon>
        <taxon>Ascomycota</taxon>
        <taxon>Pezizomycotina</taxon>
        <taxon>Sordariomycetes</taxon>
        <taxon>Hypocreomycetidae</taxon>
        <taxon>Hypocreales</taxon>
        <taxon>Bionectriaceae</taxon>
        <taxon>Clonostachys</taxon>
    </lineage>
</organism>
<evidence type="ECO:0000313" key="5">
    <source>
        <dbReference type="Proteomes" id="UP000754883"/>
    </source>
</evidence>
<dbReference type="InterPro" id="IPR036249">
    <property type="entry name" value="Thioredoxin-like_sf"/>
</dbReference>
<feature type="domain" description="Thioredoxin" evidence="3">
    <location>
        <begin position="7"/>
        <end position="102"/>
    </location>
</feature>
<dbReference type="Gene3D" id="3.40.30.10">
    <property type="entry name" value="Glutaredoxin"/>
    <property type="match status" value="1"/>
</dbReference>
<dbReference type="InterPro" id="IPR013766">
    <property type="entry name" value="Thioredoxin_domain"/>
</dbReference>
<evidence type="ECO:0000313" key="4">
    <source>
        <dbReference type="EMBL" id="CAG9986257.1"/>
    </source>
</evidence>
<keyword evidence="2" id="KW-1015">Disulfide bond</keyword>
<comment type="similarity">
    <text evidence="1">Belongs to the thioredoxin family.</text>
</comment>
<dbReference type="SUPFAM" id="SSF52833">
    <property type="entry name" value="Thioredoxin-like"/>
    <property type="match status" value="1"/>
</dbReference>
<dbReference type="CDD" id="cd02947">
    <property type="entry name" value="TRX_family"/>
    <property type="match status" value="1"/>
</dbReference>
<sequence length="364" mass="39558">MPVRNITSEDAFDNLLVENRVAVIEFYSSTSGSCKAIAPVFDHCSDWEKFHAISFFRVDAGELPQLSKHRGVTAMPTFQLYVGGDKVDEIKGSNQTALVGLIEAVLARRGPVPTALLLTAASEFVLAASPPTATSARFASPHGTPIMSPLREQYGLCSPVATPVTAFAPRFSVPLNTPATAHWKTTTFFDSEDTIKEEDETEAAAAPVLPEDDAKPSKWKVFDMTNFPGLAALSAIAAAPAPSPREAPADATEEAVHRNLHDRGLKARTWKGIDFSDFPGIAQAANFVKRTSTIVIDEEADDILNRKLLVEGADGQKVQYPRSPYPSFAGWELPDDAAVDREADDILRNNLHLQERVASPRMML</sequence>
<dbReference type="Pfam" id="PF00085">
    <property type="entry name" value="Thioredoxin"/>
    <property type="match status" value="1"/>
</dbReference>
<reference evidence="4 5" key="2">
    <citation type="submission" date="2021-10" db="EMBL/GenBank/DDBJ databases">
        <authorList>
            <person name="Piombo E."/>
        </authorList>
    </citation>
    <scope>NUCLEOTIDE SEQUENCE [LARGE SCALE GENOMIC DNA]</scope>
</reference>
<dbReference type="PANTHER" id="PTHR46115">
    <property type="entry name" value="THIOREDOXIN-LIKE PROTEIN 1"/>
    <property type="match status" value="1"/>
</dbReference>
<name>A0A9N9XZ06_9HYPO</name>
<proteinExistence type="inferred from homology"/>
<dbReference type="Proteomes" id="UP000754883">
    <property type="component" value="Unassembled WGS sequence"/>
</dbReference>
<accession>A0A9N9XZ06</accession>
<dbReference type="AlphaFoldDB" id="A0A9N9XZ06"/>